<feature type="chain" id="PRO_5028827457" evidence="1">
    <location>
        <begin position="23"/>
        <end position="118"/>
    </location>
</feature>
<gene>
    <name evidence="2" type="ORF">H8B22_00195</name>
</gene>
<keyword evidence="1" id="KW-0732">Signal</keyword>
<dbReference type="Proteomes" id="UP000516018">
    <property type="component" value="Chromosome"/>
</dbReference>
<feature type="signal peptide" evidence="1">
    <location>
        <begin position="1"/>
        <end position="22"/>
    </location>
</feature>
<name>A0A7H0FXG1_9GAMM</name>
<dbReference type="KEGG" id="lsx:H8B22_00195"/>
<reference evidence="2 3" key="1">
    <citation type="submission" date="2020-08" db="EMBL/GenBank/DDBJ databases">
        <title>Lysobacter sp. II4 sp. nov., isolated from soil.</title>
        <authorList>
            <person name="Woo C.Y."/>
            <person name="Kim J."/>
        </authorList>
    </citation>
    <scope>NUCLEOTIDE SEQUENCE [LARGE SCALE GENOMIC DNA]</scope>
    <source>
        <strain evidence="2 3">II4</strain>
    </source>
</reference>
<keyword evidence="3" id="KW-1185">Reference proteome</keyword>
<dbReference type="EMBL" id="CP060820">
    <property type="protein sequence ID" value="QNP40727.1"/>
    <property type="molecule type" value="Genomic_DNA"/>
</dbReference>
<dbReference type="AlphaFoldDB" id="A0A7H0FXG1"/>
<accession>A0A7H0FXG1</accession>
<evidence type="ECO:0000313" key="2">
    <source>
        <dbReference type="EMBL" id="QNP40727.1"/>
    </source>
</evidence>
<evidence type="ECO:0000256" key="1">
    <source>
        <dbReference type="SAM" id="SignalP"/>
    </source>
</evidence>
<evidence type="ECO:0000313" key="3">
    <source>
        <dbReference type="Proteomes" id="UP000516018"/>
    </source>
</evidence>
<proteinExistence type="predicted"/>
<sequence>MNAAFRIAALALTSLCAGTAFAAPAQAIQECATLSGNQQISRFGNQYVLVRDGDTYYRLQADRCDKLSLATSFELQAESQSGRICPRDTQIETNTGKCKATRAEVIDEATYLRYQRRR</sequence>
<dbReference type="RefSeq" id="WP_187712166.1">
    <property type="nucleotide sequence ID" value="NZ_CP060820.1"/>
</dbReference>
<protein>
    <submittedName>
        <fullName evidence="2">Uncharacterized protein</fullName>
    </submittedName>
</protein>
<organism evidence="2 3">
    <name type="scientific">Agrilutibacter terrestris</name>
    <dbReference type="NCBI Taxonomy" id="2865112"/>
    <lineage>
        <taxon>Bacteria</taxon>
        <taxon>Pseudomonadati</taxon>
        <taxon>Pseudomonadota</taxon>
        <taxon>Gammaproteobacteria</taxon>
        <taxon>Lysobacterales</taxon>
        <taxon>Lysobacteraceae</taxon>
        <taxon>Agrilutibacter</taxon>
    </lineage>
</organism>